<dbReference type="InterPro" id="IPR050822">
    <property type="entry name" value="Cerebellin_Synaptic_Org"/>
</dbReference>
<accession>A0AAY4ATX7</accession>
<dbReference type="Pfam" id="PF00386">
    <property type="entry name" value="C1q"/>
    <property type="match status" value="1"/>
</dbReference>
<dbReference type="Ensembl" id="ENSDCDT00010012864.1">
    <property type="protein sequence ID" value="ENSDCDP00010012272.1"/>
    <property type="gene ID" value="ENSDCDG00010005491.1"/>
</dbReference>
<feature type="coiled-coil region" evidence="4">
    <location>
        <begin position="84"/>
        <end position="186"/>
    </location>
</feature>
<dbReference type="SMART" id="SM00110">
    <property type="entry name" value="C1Q"/>
    <property type="match status" value="1"/>
</dbReference>
<reference evidence="7" key="2">
    <citation type="submission" date="2025-08" db="UniProtKB">
        <authorList>
            <consortium name="Ensembl"/>
        </authorList>
    </citation>
    <scope>IDENTIFICATION</scope>
</reference>
<keyword evidence="3 5" id="KW-0732">Signal</keyword>
<evidence type="ECO:0000256" key="3">
    <source>
        <dbReference type="ARBA" id="ARBA00022729"/>
    </source>
</evidence>
<keyword evidence="4" id="KW-0175">Coiled coil</keyword>
<dbReference type="SUPFAM" id="SSF49842">
    <property type="entry name" value="TNF-like"/>
    <property type="match status" value="1"/>
</dbReference>
<proteinExistence type="predicted"/>
<dbReference type="InterPro" id="IPR001073">
    <property type="entry name" value="C1q_dom"/>
</dbReference>
<organism evidence="7 8">
    <name type="scientific">Denticeps clupeoides</name>
    <name type="common">denticle herring</name>
    <dbReference type="NCBI Taxonomy" id="299321"/>
    <lineage>
        <taxon>Eukaryota</taxon>
        <taxon>Metazoa</taxon>
        <taxon>Chordata</taxon>
        <taxon>Craniata</taxon>
        <taxon>Vertebrata</taxon>
        <taxon>Euteleostomi</taxon>
        <taxon>Actinopterygii</taxon>
        <taxon>Neopterygii</taxon>
        <taxon>Teleostei</taxon>
        <taxon>Clupei</taxon>
        <taxon>Clupeiformes</taxon>
        <taxon>Denticipitoidei</taxon>
        <taxon>Denticipitidae</taxon>
        <taxon>Denticeps</taxon>
    </lineage>
</organism>
<dbReference type="GeneTree" id="ENSGT01060000248993"/>
<evidence type="ECO:0000256" key="1">
    <source>
        <dbReference type="ARBA" id="ARBA00004613"/>
    </source>
</evidence>
<dbReference type="Gene3D" id="1.10.287.1490">
    <property type="match status" value="1"/>
</dbReference>
<dbReference type="PANTHER" id="PTHR22923">
    <property type="entry name" value="CEREBELLIN-RELATED"/>
    <property type="match status" value="1"/>
</dbReference>
<name>A0AAY4ATX7_9TELE</name>
<dbReference type="InterPro" id="IPR008983">
    <property type="entry name" value="Tumour_necrosis_fac-like_dom"/>
</dbReference>
<evidence type="ECO:0000256" key="2">
    <source>
        <dbReference type="ARBA" id="ARBA00022525"/>
    </source>
</evidence>
<feature type="signal peptide" evidence="5">
    <location>
        <begin position="1"/>
        <end position="19"/>
    </location>
</feature>
<protein>
    <recommendedName>
        <fullName evidence="6">C1q domain-containing protein</fullName>
    </recommendedName>
</protein>
<dbReference type="Proteomes" id="UP000694580">
    <property type="component" value="Chromosome 14"/>
</dbReference>
<dbReference type="Gene3D" id="2.60.120.40">
    <property type="match status" value="1"/>
</dbReference>
<reference evidence="7 8" key="1">
    <citation type="submission" date="2020-06" db="EMBL/GenBank/DDBJ databases">
        <authorList>
            <consortium name="Wellcome Sanger Institute Data Sharing"/>
        </authorList>
    </citation>
    <scope>NUCLEOTIDE SEQUENCE [LARGE SCALE GENOMIC DNA]</scope>
</reference>
<reference evidence="7" key="3">
    <citation type="submission" date="2025-09" db="UniProtKB">
        <authorList>
            <consortium name="Ensembl"/>
        </authorList>
    </citation>
    <scope>IDENTIFICATION</scope>
</reference>
<evidence type="ECO:0000256" key="4">
    <source>
        <dbReference type="SAM" id="Coils"/>
    </source>
</evidence>
<sequence>MRVIISLLFLLFSTFRALSLNNQSNPLNTKKEIPVQDINAELQYLRNTVHYLRDTMLAQEVQLENVKTNLKDPEDMVLDLRLDFKVLERENAAQDVEIKTMKDEVENMKKENADAVLSDVQKDLENLKMENAALVAELTALKIQMDDNEQNVENLTHQNAEQAAELKAVKNQIEDLQQKNSEIGGLKTRLTSVETKVEKLNNMNAGGKVAFSAALTFNTEYVQAGPSEMNLVFRNIITNVGNAYSSNTGFFTAPVKGVYFFRFTVADILSSRTMYTALYRNQQRIMLLGEYDMDHHVSYLVGGVTLQLE</sequence>
<dbReference type="AlphaFoldDB" id="A0AAY4ATX7"/>
<keyword evidence="8" id="KW-1185">Reference proteome</keyword>
<dbReference type="PROSITE" id="PS50871">
    <property type="entry name" value="C1Q"/>
    <property type="match status" value="1"/>
</dbReference>
<evidence type="ECO:0000313" key="7">
    <source>
        <dbReference type="Ensembl" id="ENSDCDP00010012272.1"/>
    </source>
</evidence>
<evidence type="ECO:0000313" key="8">
    <source>
        <dbReference type="Proteomes" id="UP000694580"/>
    </source>
</evidence>
<dbReference type="PANTHER" id="PTHR22923:SF102">
    <property type="entry name" value="CEREBELLIN 13-RELATED"/>
    <property type="match status" value="1"/>
</dbReference>
<keyword evidence="2" id="KW-0964">Secreted</keyword>
<feature type="domain" description="C1q" evidence="6">
    <location>
        <begin position="204"/>
        <end position="309"/>
    </location>
</feature>
<dbReference type="GO" id="GO:0005576">
    <property type="term" value="C:extracellular region"/>
    <property type="evidence" value="ECO:0007669"/>
    <property type="project" value="UniProtKB-SubCell"/>
</dbReference>
<feature type="chain" id="PRO_5044326070" description="C1q domain-containing protein" evidence="5">
    <location>
        <begin position="20"/>
        <end position="309"/>
    </location>
</feature>
<evidence type="ECO:0000256" key="5">
    <source>
        <dbReference type="SAM" id="SignalP"/>
    </source>
</evidence>
<comment type="subcellular location">
    <subcellularLocation>
        <location evidence="1">Secreted</location>
    </subcellularLocation>
</comment>
<evidence type="ECO:0000259" key="6">
    <source>
        <dbReference type="PROSITE" id="PS50871"/>
    </source>
</evidence>